<name>A0ABX5D762_9VIBR</name>
<sequence>MRLMEIKIEPVLLSDFEEVFATVKRGLFDHVDAVFGWDDQFQRHRLKTEYETGWFHWLYVDNKRAGLLCFKPYDDALHVHFLVIEASYQGRQIGATVMTMVHDQAITEMKQQVTLSSFKRNLRAISFYESLGYEVVDSDENFVSLVWRVAS</sequence>
<reference evidence="2 3" key="1">
    <citation type="submission" date="2017-09" db="EMBL/GenBank/DDBJ databases">
        <authorList>
            <person name="Girard L."/>
            <person name="Lami R."/>
            <person name="Suzuki M."/>
            <person name="Baudart J."/>
        </authorList>
    </citation>
    <scope>NUCLEOTIDE SEQUENCE [LARGE SCALE GENOMIC DNA]</scope>
    <source>
        <strain evidence="2 3">17LN0615E</strain>
    </source>
</reference>
<gene>
    <name evidence="2" type="ORF">COR51_24265</name>
</gene>
<dbReference type="SUPFAM" id="SSF55729">
    <property type="entry name" value="Acyl-CoA N-acyltransferases (Nat)"/>
    <property type="match status" value="1"/>
</dbReference>
<dbReference type="RefSeq" id="WP_062460195.1">
    <property type="nucleotide sequence ID" value="NZ_FLLQ01000006.1"/>
</dbReference>
<keyword evidence="3" id="KW-1185">Reference proteome</keyword>
<evidence type="ECO:0000313" key="2">
    <source>
        <dbReference type="EMBL" id="PRQ65103.1"/>
    </source>
</evidence>
<evidence type="ECO:0000259" key="1">
    <source>
        <dbReference type="PROSITE" id="PS51186"/>
    </source>
</evidence>
<feature type="domain" description="N-acetyltransferase" evidence="1">
    <location>
        <begin position="6"/>
        <end position="151"/>
    </location>
</feature>
<dbReference type="InterPro" id="IPR000182">
    <property type="entry name" value="GNAT_dom"/>
</dbReference>
<protein>
    <submittedName>
        <fullName evidence="2">N-acetyltransferase</fullName>
    </submittedName>
</protein>
<accession>A0ABX5D762</accession>
<dbReference type="Pfam" id="PF00583">
    <property type="entry name" value="Acetyltransf_1"/>
    <property type="match status" value="1"/>
</dbReference>
<evidence type="ECO:0000313" key="3">
    <source>
        <dbReference type="Proteomes" id="UP000238163"/>
    </source>
</evidence>
<comment type="caution">
    <text evidence="2">The sequence shown here is derived from an EMBL/GenBank/DDBJ whole genome shotgun (WGS) entry which is preliminary data.</text>
</comment>
<dbReference type="Gene3D" id="3.40.630.30">
    <property type="match status" value="1"/>
</dbReference>
<reference evidence="2 3" key="2">
    <citation type="submission" date="2018-03" db="EMBL/GenBank/DDBJ databases">
        <title>Genetic Diversity and Phenotypic Plasticity of AHL Mediated Quorum Sensing in Environmental Strains of Vibrio mediterranei.</title>
        <authorList>
            <person name="Lantoine F."/>
            <person name="Vouve F."/>
        </authorList>
    </citation>
    <scope>NUCLEOTIDE SEQUENCE [LARGE SCALE GENOMIC DNA]</scope>
    <source>
        <strain evidence="2 3">17LN0615E</strain>
    </source>
</reference>
<dbReference type="InterPro" id="IPR016181">
    <property type="entry name" value="Acyl_CoA_acyltransferase"/>
</dbReference>
<dbReference type="Proteomes" id="UP000238163">
    <property type="component" value="Unassembled WGS sequence"/>
</dbReference>
<proteinExistence type="predicted"/>
<organism evidence="2 3">
    <name type="scientific">Vibrio mediterranei</name>
    <dbReference type="NCBI Taxonomy" id="689"/>
    <lineage>
        <taxon>Bacteria</taxon>
        <taxon>Pseudomonadati</taxon>
        <taxon>Pseudomonadota</taxon>
        <taxon>Gammaproteobacteria</taxon>
        <taxon>Vibrionales</taxon>
        <taxon>Vibrionaceae</taxon>
        <taxon>Vibrio</taxon>
    </lineage>
</organism>
<dbReference type="EMBL" id="NWTN01000027">
    <property type="protein sequence ID" value="PRQ65103.1"/>
    <property type="molecule type" value="Genomic_DNA"/>
</dbReference>
<dbReference type="PROSITE" id="PS51186">
    <property type="entry name" value="GNAT"/>
    <property type="match status" value="1"/>
</dbReference>